<protein>
    <recommendedName>
        <fullName evidence="1">Exostosin GT47 domain-containing protein</fullName>
    </recommendedName>
</protein>
<keyword evidence="3" id="KW-1185">Reference proteome</keyword>
<dbReference type="Pfam" id="PF03016">
    <property type="entry name" value="Exostosin_GT47"/>
    <property type="match status" value="1"/>
</dbReference>
<accession>A0A8X7P175</accession>
<comment type="caution">
    <text evidence="2">The sequence shown here is derived from an EMBL/GenBank/DDBJ whole genome shotgun (WGS) entry which is preliminary data.</text>
</comment>
<evidence type="ECO:0000313" key="2">
    <source>
        <dbReference type="EMBL" id="KAG2241479.1"/>
    </source>
</evidence>
<feature type="domain" description="Exostosin GT47" evidence="1">
    <location>
        <begin position="1"/>
        <end position="124"/>
    </location>
</feature>
<name>A0A8X7P175_BRACI</name>
<reference evidence="2 3" key="1">
    <citation type="submission" date="2020-02" db="EMBL/GenBank/DDBJ databases">
        <authorList>
            <person name="Ma Q."/>
            <person name="Huang Y."/>
            <person name="Song X."/>
            <person name="Pei D."/>
        </authorList>
    </citation>
    <scope>NUCLEOTIDE SEQUENCE [LARGE SCALE GENOMIC DNA]</scope>
    <source>
        <strain evidence="2">Sxm20200214</strain>
        <tissue evidence="2">Leaf</tissue>
    </source>
</reference>
<organism evidence="2 3">
    <name type="scientific">Brassica carinata</name>
    <name type="common">Ethiopian mustard</name>
    <name type="synonym">Abyssinian cabbage</name>
    <dbReference type="NCBI Taxonomy" id="52824"/>
    <lineage>
        <taxon>Eukaryota</taxon>
        <taxon>Viridiplantae</taxon>
        <taxon>Streptophyta</taxon>
        <taxon>Embryophyta</taxon>
        <taxon>Tracheophyta</taxon>
        <taxon>Spermatophyta</taxon>
        <taxon>Magnoliopsida</taxon>
        <taxon>eudicotyledons</taxon>
        <taxon>Gunneridae</taxon>
        <taxon>Pentapetalae</taxon>
        <taxon>rosids</taxon>
        <taxon>malvids</taxon>
        <taxon>Brassicales</taxon>
        <taxon>Brassicaceae</taxon>
        <taxon>Brassiceae</taxon>
        <taxon>Brassica</taxon>
    </lineage>
</organism>
<dbReference type="InterPro" id="IPR040911">
    <property type="entry name" value="Exostosin_GT47"/>
</dbReference>
<sequence>MHNIPSTFNDDIIEDCRALIKWFTMCPFMVNSGLGPQVSETDNKTAHVLTSKTGSWYATNQFLLEVIFRERMKHYECLTNDSSLASAFYVPYYAGFDVSRHLWGYNTTVRDELGIKLAKWLRETRVEEDERSRPLLCSRTDRLGLQERFR</sequence>
<proteinExistence type="predicted"/>
<dbReference type="EMBL" id="JAAMPC010000979">
    <property type="protein sequence ID" value="KAG2241479.1"/>
    <property type="molecule type" value="Genomic_DNA"/>
</dbReference>
<evidence type="ECO:0000313" key="3">
    <source>
        <dbReference type="Proteomes" id="UP000886595"/>
    </source>
</evidence>
<gene>
    <name evidence="2" type="ORF">Bca52824_096535</name>
</gene>
<dbReference type="Proteomes" id="UP000886595">
    <property type="component" value="Unassembled WGS sequence"/>
</dbReference>
<dbReference type="AlphaFoldDB" id="A0A8X7P175"/>
<dbReference type="OrthoDB" id="1715073at2759"/>
<evidence type="ECO:0000259" key="1">
    <source>
        <dbReference type="Pfam" id="PF03016"/>
    </source>
</evidence>